<comment type="subcellular location">
    <subcellularLocation>
        <location evidence="1 16 17">Cytoplasm</location>
    </subcellularLocation>
</comment>
<dbReference type="EC" id="2.7.1.48" evidence="5 16"/>
<dbReference type="HAMAP" id="MF_00551">
    <property type="entry name" value="Uridine_kinase"/>
    <property type="match status" value="1"/>
</dbReference>
<keyword evidence="7 16" id="KW-0963">Cytoplasm</keyword>
<name>A0ABZ2Y807_9FIRM</name>
<feature type="domain" description="Phosphoribulokinase/uridine kinase" evidence="18">
    <location>
        <begin position="6"/>
        <end position="190"/>
    </location>
</feature>
<evidence type="ECO:0000256" key="16">
    <source>
        <dbReference type="HAMAP-Rule" id="MF_00551"/>
    </source>
</evidence>
<dbReference type="GO" id="GO:0004849">
    <property type="term" value="F:uridine kinase activity"/>
    <property type="evidence" value="ECO:0007669"/>
    <property type="project" value="UniProtKB-EC"/>
</dbReference>
<dbReference type="NCBIfam" id="NF004018">
    <property type="entry name" value="PRK05480.1"/>
    <property type="match status" value="1"/>
</dbReference>
<evidence type="ECO:0000256" key="4">
    <source>
        <dbReference type="ARBA" id="ARBA00005408"/>
    </source>
</evidence>
<evidence type="ECO:0000256" key="9">
    <source>
        <dbReference type="ARBA" id="ARBA00022741"/>
    </source>
</evidence>
<evidence type="ECO:0000256" key="8">
    <source>
        <dbReference type="ARBA" id="ARBA00022679"/>
    </source>
</evidence>
<gene>
    <name evidence="16 19" type="primary">udk</name>
    <name evidence="19" type="ORF">QBE51_00880</name>
</gene>
<feature type="binding site" evidence="16">
    <location>
        <begin position="11"/>
        <end position="18"/>
    </location>
    <ligand>
        <name>ATP</name>
        <dbReference type="ChEBI" id="CHEBI:30616"/>
    </ligand>
</feature>
<comment type="pathway">
    <text evidence="3 16 17">Pyrimidine metabolism; CTP biosynthesis via salvage pathway; CTP from cytidine: step 1/3.</text>
</comment>
<dbReference type="PRINTS" id="PR00988">
    <property type="entry name" value="URIDINKINASE"/>
</dbReference>
<dbReference type="InterPro" id="IPR026008">
    <property type="entry name" value="Uridine_kinase"/>
</dbReference>
<evidence type="ECO:0000256" key="2">
    <source>
        <dbReference type="ARBA" id="ARBA00004690"/>
    </source>
</evidence>
<keyword evidence="11 16" id="KW-0067">ATP-binding</keyword>
<keyword evidence="8 16" id="KW-0808">Transferase</keyword>
<keyword evidence="20" id="KW-1185">Reference proteome</keyword>
<keyword evidence="9 16" id="KW-0547">Nucleotide-binding</keyword>
<evidence type="ECO:0000256" key="17">
    <source>
        <dbReference type="RuleBase" id="RU003825"/>
    </source>
</evidence>
<evidence type="ECO:0000259" key="18">
    <source>
        <dbReference type="Pfam" id="PF00485"/>
    </source>
</evidence>
<dbReference type="SUPFAM" id="SSF52540">
    <property type="entry name" value="P-loop containing nucleoside triphosphate hydrolases"/>
    <property type="match status" value="1"/>
</dbReference>
<protein>
    <recommendedName>
        <fullName evidence="6 16">Uridine kinase</fullName>
        <ecNumber evidence="5 16">2.7.1.48</ecNumber>
    </recommendedName>
    <alternativeName>
        <fullName evidence="12 16">Cytidine monophosphokinase</fullName>
    </alternativeName>
    <alternativeName>
        <fullName evidence="13 16">Uridine monophosphokinase</fullName>
    </alternativeName>
</protein>
<dbReference type="Pfam" id="PF00485">
    <property type="entry name" value="PRK"/>
    <property type="match status" value="1"/>
</dbReference>
<evidence type="ECO:0000256" key="10">
    <source>
        <dbReference type="ARBA" id="ARBA00022777"/>
    </source>
</evidence>
<accession>A0ABZ2Y807</accession>
<dbReference type="InterPro" id="IPR006083">
    <property type="entry name" value="PRK/URK"/>
</dbReference>
<evidence type="ECO:0000313" key="19">
    <source>
        <dbReference type="EMBL" id="WZL70112.1"/>
    </source>
</evidence>
<evidence type="ECO:0000256" key="7">
    <source>
        <dbReference type="ARBA" id="ARBA00022490"/>
    </source>
</evidence>
<dbReference type="Proteomes" id="UP001486565">
    <property type="component" value="Chromosome"/>
</dbReference>
<evidence type="ECO:0000256" key="12">
    <source>
        <dbReference type="ARBA" id="ARBA00030641"/>
    </source>
</evidence>
<evidence type="ECO:0000313" key="20">
    <source>
        <dbReference type="Proteomes" id="UP001486565"/>
    </source>
</evidence>
<evidence type="ECO:0000256" key="1">
    <source>
        <dbReference type="ARBA" id="ARBA00004496"/>
    </source>
</evidence>
<evidence type="ECO:0000256" key="13">
    <source>
        <dbReference type="ARBA" id="ARBA00031452"/>
    </source>
</evidence>
<comment type="catalytic activity">
    <reaction evidence="14 17">
        <text>cytidine + ATP = CMP + ADP + H(+)</text>
        <dbReference type="Rhea" id="RHEA:24674"/>
        <dbReference type="ChEBI" id="CHEBI:15378"/>
        <dbReference type="ChEBI" id="CHEBI:17562"/>
        <dbReference type="ChEBI" id="CHEBI:30616"/>
        <dbReference type="ChEBI" id="CHEBI:60377"/>
        <dbReference type="ChEBI" id="CHEBI:456216"/>
        <dbReference type="EC" id="2.7.1.48"/>
    </reaction>
</comment>
<evidence type="ECO:0000256" key="11">
    <source>
        <dbReference type="ARBA" id="ARBA00022840"/>
    </source>
</evidence>
<dbReference type="InterPro" id="IPR027417">
    <property type="entry name" value="P-loop_NTPase"/>
</dbReference>
<comment type="similarity">
    <text evidence="4 16 17">Belongs to the uridine kinase family.</text>
</comment>
<organism evidence="19 20">
    <name type="scientific">Defluviitalea saccharophila</name>
    <dbReference type="NCBI Taxonomy" id="879970"/>
    <lineage>
        <taxon>Bacteria</taxon>
        <taxon>Bacillati</taxon>
        <taxon>Bacillota</taxon>
        <taxon>Clostridia</taxon>
        <taxon>Lachnospirales</taxon>
        <taxon>Defluviitaleaceae</taxon>
        <taxon>Defluviitalea</taxon>
    </lineage>
</organism>
<keyword evidence="10 16" id="KW-0418">Kinase</keyword>
<dbReference type="RefSeq" id="WP_341877076.1">
    <property type="nucleotide sequence ID" value="NZ_CP121687.1"/>
</dbReference>
<evidence type="ECO:0000256" key="14">
    <source>
        <dbReference type="ARBA" id="ARBA00047436"/>
    </source>
</evidence>
<dbReference type="Gene3D" id="3.40.50.300">
    <property type="entry name" value="P-loop containing nucleotide triphosphate hydrolases"/>
    <property type="match status" value="1"/>
</dbReference>
<sequence length="206" mass="23474">MGNVIVIGVAGGTGSGKTTLVNRLKEEFNNEVATISHDYYYKSNDHLPLEERKKLNYDHPNAFDTELMISHIKCLKNGESIDRPSYSFVEHTRTNETVHIMPAKVIIVEGILIFENKDLLNLMDIKIFVDTDADVRLIRRLLRDVKERGRDLDSVIKQYLTTVKPMHEEFVEPSKKNADVIIPEGGFNSVALSMIIDKIKTFLSQK</sequence>
<dbReference type="InterPro" id="IPR000764">
    <property type="entry name" value="Uridine_kinase-like"/>
</dbReference>
<dbReference type="EMBL" id="CP121687">
    <property type="protein sequence ID" value="WZL70112.1"/>
    <property type="molecule type" value="Genomic_DNA"/>
</dbReference>
<dbReference type="NCBIfam" id="TIGR00235">
    <property type="entry name" value="udk"/>
    <property type="match status" value="1"/>
</dbReference>
<comment type="pathway">
    <text evidence="2 16 17">Pyrimidine metabolism; UMP biosynthesis via salvage pathway; UMP from uridine: step 1/1.</text>
</comment>
<evidence type="ECO:0000256" key="3">
    <source>
        <dbReference type="ARBA" id="ARBA00004784"/>
    </source>
</evidence>
<proteinExistence type="inferred from homology"/>
<dbReference type="CDD" id="cd02023">
    <property type="entry name" value="UMPK"/>
    <property type="match status" value="1"/>
</dbReference>
<evidence type="ECO:0000256" key="6">
    <source>
        <dbReference type="ARBA" id="ARBA00021478"/>
    </source>
</evidence>
<comment type="catalytic activity">
    <reaction evidence="15 16 17">
        <text>uridine + ATP = UMP + ADP + H(+)</text>
        <dbReference type="Rhea" id="RHEA:16825"/>
        <dbReference type="ChEBI" id="CHEBI:15378"/>
        <dbReference type="ChEBI" id="CHEBI:16704"/>
        <dbReference type="ChEBI" id="CHEBI:30616"/>
        <dbReference type="ChEBI" id="CHEBI:57865"/>
        <dbReference type="ChEBI" id="CHEBI:456216"/>
        <dbReference type="EC" id="2.7.1.48"/>
    </reaction>
</comment>
<evidence type="ECO:0000256" key="15">
    <source>
        <dbReference type="ARBA" id="ARBA00048909"/>
    </source>
</evidence>
<dbReference type="PANTHER" id="PTHR10285">
    <property type="entry name" value="URIDINE KINASE"/>
    <property type="match status" value="1"/>
</dbReference>
<reference evidence="19 20" key="1">
    <citation type="submission" date="2023-03" db="EMBL/GenBank/DDBJ databases">
        <title>Novel Species.</title>
        <authorList>
            <person name="Ma S."/>
        </authorList>
    </citation>
    <scope>NUCLEOTIDE SEQUENCE [LARGE SCALE GENOMIC DNA]</scope>
    <source>
        <strain evidence="19 20">LIND6LT2</strain>
    </source>
</reference>
<evidence type="ECO:0000256" key="5">
    <source>
        <dbReference type="ARBA" id="ARBA00012137"/>
    </source>
</evidence>